<feature type="transmembrane region" description="Helical" evidence="9">
    <location>
        <begin position="128"/>
        <end position="154"/>
    </location>
</feature>
<evidence type="ECO:0000313" key="12">
    <source>
        <dbReference type="Proteomes" id="UP000193006"/>
    </source>
</evidence>
<evidence type="ECO:0000259" key="10">
    <source>
        <dbReference type="Pfam" id="PF04290"/>
    </source>
</evidence>
<evidence type="ECO:0000256" key="4">
    <source>
        <dbReference type="ARBA" id="ARBA00022519"/>
    </source>
</evidence>
<feature type="transmembrane region" description="Helical" evidence="9">
    <location>
        <begin position="12"/>
        <end position="38"/>
    </location>
</feature>
<evidence type="ECO:0000256" key="1">
    <source>
        <dbReference type="ARBA" id="ARBA00004429"/>
    </source>
</evidence>
<evidence type="ECO:0000256" key="9">
    <source>
        <dbReference type="SAM" id="Phobius"/>
    </source>
</evidence>
<dbReference type="Proteomes" id="UP000193006">
    <property type="component" value="Chromosome"/>
</dbReference>
<evidence type="ECO:0000313" key="11">
    <source>
        <dbReference type="EMBL" id="ARK32428.1"/>
    </source>
</evidence>
<keyword evidence="5 9" id="KW-0812">Transmembrane</keyword>
<keyword evidence="6 9" id="KW-1133">Transmembrane helix</keyword>
<keyword evidence="4" id="KW-0997">Cell inner membrane</keyword>
<proteinExistence type="inferred from homology"/>
<keyword evidence="2" id="KW-0813">Transport</keyword>
<keyword evidence="12" id="KW-1185">Reference proteome</keyword>
<dbReference type="Pfam" id="PF04290">
    <property type="entry name" value="DctQ"/>
    <property type="match status" value="1"/>
</dbReference>
<protein>
    <submittedName>
        <fullName evidence="11">2,3-diketo-L-gulonate TRAP transporter small permease protein YiaM</fullName>
    </submittedName>
</protein>
<evidence type="ECO:0000256" key="6">
    <source>
        <dbReference type="ARBA" id="ARBA00022989"/>
    </source>
</evidence>
<evidence type="ECO:0000256" key="3">
    <source>
        <dbReference type="ARBA" id="ARBA00022475"/>
    </source>
</evidence>
<dbReference type="GO" id="GO:0015740">
    <property type="term" value="P:C4-dicarboxylate transport"/>
    <property type="evidence" value="ECO:0007669"/>
    <property type="project" value="TreeGrafter"/>
</dbReference>
<dbReference type="GO" id="GO:0022857">
    <property type="term" value="F:transmembrane transporter activity"/>
    <property type="evidence" value="ECO:0007669"/>
    <property type="project" value="TreeGrafter"/>
</dbReference>
<dbReference type="STRING" id="199441.BkAM31D_22610"/>
<comment type="similarity">
    <text evidence="8">Belongs to the TRAP transporter small permease family.</text>
</comment>
<accession>A0A1X9MG55</accession>
<reference evidence="11 12" key="1">
    <citation type="submission" date="2017-04" db="EMBL/GenBank/DDBJ databases">
        <title>Bacillus krulwichiae AM31D Genome sequencing and assembly.</title>
        <authorList>
            <person name="Krulwich T.A."/>
            <person name="Anastor L."/>
            <person name="Ehrlich R."/>
            <person name="Ehrlich G.D."/>
            <person name="Janto B."/>
        </authorList>
    </citation>
    <scope>NUCLEOTIDE SEQUENCE [LARGE SCALE GENOMIC DNA]</scope>
    <source>
        <strain evidence="11 12">AM31D</strain>
    </source>
</reference>
<evidence type="ECO:0000256" key="7">
    <source>
        <dbReference type="ARBA" id="ARBA00023136"/>
    </source>
</evidence>
<dbReference type="InterPro" id="IPR055348">
    <property type="entry name" value="DctQ"/>
</dbReference>
<comment type="subcellular location">
    <subcellularLocation>
        <location evidence="1">Cell inner membrane</location>
        <topology evidence="1">Multi-pass membrane protein</topology>
    </subcellularLocation>
</comment>
<dbReference type="AlphaFoldDB" id="A0A1X9MG55"/>
<dbReference type="InterPro" id="IPR007387">
    <property type="entry name" value="TRAP_DctQ"/>
</dbReference>
<feature type="domain" description="Tripartite ATP-independent periplasmic transporters DctQ component" evidence="10">
    <location>
        <begin position="24"/>
        <end position="152"/>
    </location>
</feature>
<keyword evidence="7 9" id="KW-0472">Membrane</keyword>
<dbReference type="GO" id="GO:0005886">
    <property type="term" value="C:plasma membrane"/>
    <property type="evidence" value="ECO:0007669"/>
    <property type="project" value="UniProtKB-SubCell"/>
</dbReference>
<feature type="transmembrane region" description="Helical" evidence="9">
    <location>
        <begin position="90"/>
        <end position="108"/>
    </location>
</feature>
<feature type="transmembrane region" description="Helical" evidence="9">
    <location>
        <begin position="50"/>
        <end position="69"/>
    </location>
</feature>
<name>A0A1X9MG55_9BACI</name>
<dbReference type="EMBL" id="CP020814">
    <property type="protein sequence ID" value="ARK32428.1"/>
    <property type="molecule type" value="Genomic_DNA"/>
</dbReference>
<dbReference type="PANTHER" id="PTHR35011:SF11">
    <property type="entry name" value="TRAP TRANSPORTER SMALL PERMEASE PROTEIN"/>
    <property type="match status" value="1"/>
</dbReference>
<gene>
    <name evidence="11" type="primary">yiaM_4</name>
    <name evidence="11" type="ORF">BkAM31D_22610</name>
</gene>
<sequence length="164" mass="19006">MINKKLDQMTTVLNWFLGIILTLMLLITFIQVVLRYVFNSPLIWADEVTLVMLTWYGYIIIAILVKEGKHISLEFLYSRFNQMTKKGLDLLRNILILGFAILMVYFGSEMVINTQGRHLPASHLPRSLLYFPLIISGLLISFYTINHVITLLFPRTGREAGDRR</sequence>
<dbReference type="PANTHER" id="PTHR35011">
    <property type="entry name" value="2,3-DIKETO-L-GULONATE TRAP TRANSPORTER SMALL PERMEASE PROTEIN YIAM"/>
    <property type="match status" value="1"/>
</dbReference>
<organism evidence="11 12">
    <name type="scientific">Halalkalibacter krulwichiae</name>
    <dbReference type="NCBI Taxonomy" id="199441"/>
    <lineage>
        <taxon>Bacteria</taxon>
        <taxon>Bacillati</taxon>
        <taxon>Bacillota</taxon>
        <taxon>Bacilli</taxon>
        <taxon>Bacillales</taxon>
        <taxon>Bacillaceae</taxon>
        <taxon>Halalkalibacter</taxon>
    </lineage>
</organism>
<keyword evidence="3" id="KW-1003">Cell membrane</keyword>
<evidence type="ECO:0000256" key="8">
    <source>
        <dbReference type="ARBA" id="ARBA00038436"/>
    </source>
</evidence>
<evidence type="ECO:0000256" key="5">
    <source>
        <dbReference type="ARBA" id="ARBA00022692"/>
    </source>
</evidence>
<evidence type="ECO:0000256" key="2">
    <source>
        <dbReference type="ARBA" id="ARBA00022448"/>
    </source>
</evidence>
<dbReference type="KEGG" id="bkw:BkAM31D_22610"/>